<sequence length="297" mass="32816">MARVRHGIVILPQTDWPDAAQKWRRAEEYGFDHAWTYDHLSWRSLANQRWHATIPTLTAAATVTGRMRLGLFVASPNFRHPVPFAKELATLDDIAGGRLIVGVGSGGTGFDATVLGQRMLTPRERHDRYVEFADALDTLLRFEEPGSGGIWFRGDWFTADAARMVGAPAQEPRAPLWLAGNGPKAIRYAAARGDGWITTGGPEEDREDWWRGVADLARRFEDAAEAVGRPHIARVLSLDNEVAYSLRSAAAYRDEVARAAELGFTDVVAHWPRESGLYAGDEAVLDDVADRLGSTRP</sequence>
<dbReference type="InterPro" id="IPR050172">
    <property type="entry name" value="SsuD_RutA_monooxygenase"/>
</dbReference>
<protein>
    <submittedName>
        <fullName evidence="6">LLM class flavin-dependent oxidoreductase</fullName>
    </submittedName>
</protein>
<keyword evidence="7" id="KW-1185">Reference proteome</keyword>
<evidence type="ECO:0000259" key="5">
    <source>
        <dbReference type="Pfam" id="PF00296"/>
    </source>
</evidence>
<dbReference type="Pfam" id="PF00296">
    <property type="entry name" value="Bac_luciferase"/>
    <property type="match status" value="1"/>
</dbReference>
<keyword evidence="4" id="KW-0503">Monooxygenase</keyword>
<dbReference type="EMBL" id="BAAAPK010000002">
    <property type="protein sequence ID" value="GAA1684939.1"/>
    <property type="molecule type" value="Genomic_DNA"/>
</dbReference>
<name>A0ABN2HB74_9MICO</name>
<dbReference type="InterPro" id="IPR011251">
    <property type="entry name" value="Luciferase-like_dom"/>
</dbReference>
<keyword evidence="2" id="KW-0288">FMN</keyword>
<dbReference type="Proteomes" id="UP001500596">
    <property type="component" value="Unassembled WGS sequence"/>
</dbReference>
<proteinExistence type="predicted"/>
<evidence type="ECO:0000256" key="4">
    <source>
        <dbReference type="ARBA" id="ARBA00023033"/>
    </source>
</evidence>
<dbReference type="PANTHER" id="PTHR42847:SF4">
    <property type="entry name" value="ALKANESULFONATE MONOOXYGENASE-RELATED"/>
    <property type="match status" value="1"/>
</dbReference>
<dbReference type="PANTHER" id="PTHR42847">
    <property type="entry name" value="ALKANESULFONATE MONOOXYGENASE"/>
    <property type="match status" value="1"/>
</dbReference>
<evidence type="ECO:0000313" key="7">
    <source>
        <dbReference type="Proteomes" id="UP001500596"/>
    </source>
</evidence>
<dbReference type="InterPro" id="IPR036661">
    <property type="entry name" value="Luciferase-like_sf"/>
</dbReference>
<keyword evidence="1" id="KW-0285">Flavoprotein</keyword>
<keyword evidence="3" id="KW-0560">Oxidoreductase</keyword>
<accession>A0ABN2HB74</accession>
<feature type="domain" description="Luciferase-like" evidence="5">
    <location>
        <begin position="14"/>
        <end position="247"/>
    </location>
</feature>
<evidence type="ECO:0000256" key="3">
    <source>
        <dbReference type="ARBA" id="ARBA00023002"/>
    </source>
</evidence>
<gene>
    <name evidence="6" type="ORF">GCM10009807_30790</name>
</gene>
<dbReference type="SUPFAM" id="SSF51679">
    <property type="entry name" value="Bacterial luciferase-like"/>
    <property type="match status" value="1"/>
</dbReference>
<organism evidence="6 7">
    <name type="scientific">Microbacterium lacus</name>
    <dbReference type="NCBI Taxonomy" id="415217"/>
    <lineage>
        <taxon>Bacteria</taxon>
        <taxon>Bacillati</taxon>
        <taxon>Actinomycetota</taxon>
        <taxon>Actinomycetes</taxon>
        <taxon>Micrococcales</taxon>
        <taxon>Microbacteriaceae</taxon>
        <taxon>Microbacterium</taxon>
    </lineage>
</organism>
<evidence type="ECO:0000256" key="2">
    <source>
        <dbReference type="ARBA" id="ARBA00022643"/>
    </source>
</evidence>
<comment type="caution">
    <text evidence="6">The sequence shown here is derived from an EMBL/GenBank/DDBJ whole genome shotgun (WGS) entry which is preliminary data.</text>
</comment>
<evidence type="ECO:0000313" key="6">
    <source>
        <dbReference type="EMBL" id="GAA1684939.1"/>
    </source>
</evidence>
<reference evidence="6 7" key="1">
    <citation type="journal article" date="2019" name="Int. J. Syst. Evol. Microbiol.">
        <title>The Global Catalogue of Microorganisms (GCM) 10K type strain sequencing project: providing services to taxonomists for standard genome sequencing and annotation.</title>
        <authorList>
            <consortium name="The Broad Institute Genomics Platform"/>
            <consortium name="The Broad Institute Genome Sequencing Center for Infectious Disease"/>
            <person name="Wu L."/>
            <person name="Ma J."/>
        </authorList>
    </citation>
    <scope>NUCLEOTIDE SEQUENCE [LARGE SCALE GENOMIC DNA]</scope>
    <source>
        <strain evidence="6 7">JCM 15575</strain>
    </source>
</reference>
<dbReference type="Gene3D" id="3.20.20.30">
    <property type="entry name" value="Luciferase-like domain"/>
    <property type="match status" value="1"/>
</dbReference>
<evidence type="ECO:0000256" key="1">
    <source>
        <dbReference type="ARBA" id="ARBA00022630"/>
    </source>
</evidence>